<dbReference type="OrthoDB" id="1882482at2"/>
<dbReference type="GeneID" id="79930778"/>
<accession>A0A100JKN5</accession>
<dbReference type="Pfam" id="PF05147">
    <property type="entry name" value="LANC_like"/>
    <property type="match status" value="1"/>
</dbReference>
<reference evidence="2 3" key="2">
    <citation type="journal article" date="2016" name="Genome Announc.">
        <title>Draft Genome Sequences of Streptomyces scabiei S58, Streptomyces turgidiscabies T45, and Streptomyces acidiscabies a10, the Pathogens of Potato Common Scab, Isolated in Japan.</title>
        <authorList>
            <person name="Tomihama T."/>
            <person name="Nishi Y."/>
            <person name="Sakai M."/>
            <person name="Ikenaga M."/>
            <person name="Okubo T."/>
            <person name="Ikeda S."/>
        </authorList>
    </citation>
    <scope>NUCLEOTIDE SEQUENCE [LARGE SCALE GENOMIC DNA]</scope>
    <source>
        <strain evidence="2 3">S58</strain>
    </source>
</reference>
<evidence type="ECO:0000256" key="1">
    <source>
        <dbReference type="PIRSR" id="PIRSR607822-1"/>
    </source>
</evidence>
<dbReference type="GO" id="GO:0046872">
    <property type="term" value="F:metal ion binding"/>
    <property type="evidence" value="ECO:0007669"/>
    <property type="project" value="UniProtKB-KW"/>
</dbReference>
<dbReference type="GO" id="GO:0031179">
    <property type="term" value="P:peptide modification"/>
    <property type="evidence" value="ECO:0007669"/>
    <property type="project" value="InterPro"/>
</dbReference>
<dbReference type="SMART" id="SM01260">
    <property type="entry name" value="LANC_like"/>
    <property type="match status" value="1"/>
</dbReference>
<name>A0A100JKN5_STRSC</name>
<sequence length="410" mass="44162">MKVGPRFASAAAQAIARLLTTPEPLPPGRGWSKQSLSRGAAGVALLHIERAHCGEGGWQTAHSWVTAAAGDGVSAADNANLLFGAPALAFILHAADADGTVRYGPARTAVDTSVVALTHRRVDLAHARIDRGELPAFGEYDLLHGLTGLGVHLLQHAAGNDALERVLTYLVRLTHPLRADDETLPGWWVFHDPQLKQSDAFPGGHSNFGIAHGVAGPLAFLAQAWRRGITVDGHDEALHRISSWLDTWRQDADSGPWWPQWITRGQLRTGRPGQLGPLRPSWCYGTPGLARAQQLAAIATRDIARQQRAEHALSRCLSDPDQLNRITDSSLCHGWAGLYQTVWRTGRDACTPEVRAHVPAIADYLFQQCRTGLGDDIGFLEGNAGLALALHTAAHTTPPVSGWDSCLLIN</sequence>
<feature type="binding site" evidence="1">
    <location>
        <position position="332"/>
    </location>
    <ligand>
        <name>Zn(2+)</name>
        <dbReference type="ChEBI" id="CHEBI:29105"/>
    </ligand>
</feature>
<dbReference type="SUPFAM" id="SSF158745">
    <property type="entry name" value="LanC-like"/>
    <property type="match status" value="1"/>
</dbReference>
<keyword evidence="1" id="KW-0479">Metal-binding</keyword>
<gene>
    <name evidence="2" type="primary">nisC_1</name>
    <name evidence="2" type="ORF">SsS58_01640</name>
</gene>
<dbReference type="InterPro" id="IPR033889">
    <property type="entry name" value="LanC"/>
</dbReference>
<dbReference type="RefSeq" id="WP_013000961.1">
    <property type="nucleotide sequence ID" value="NZ_BCMM01000005.1"/>
</dbReference>
<dbReference type="PRINTS" id="PR01955">
    <property type="entry name" value="LANCFRANKIA"/>
</dbReference>
<dbReference type="PRINTS" id="PR01950">
    <property type="entry name" value="LANCSUPER"/>
</dbReference>
<evidence type="ECO:0000313" key="3">
    <source>
        <dbReference type="Proteomes" id="UP000067448"/>
    </source>
</evidence>
<feature type="binding site" evidence="1">
    <location>
        <position position="333"/>
    </location>
    <ligand>
        <name>Zn(2+)</name>
        <dbReference type="ChEBI" id="CHEBI:29105"/>
    </ligand>
</feature>
<feature type="binding site" evidence="1">
    <location>
        <position position="283"/>
    </location>
    <ligand>
        <name>Zn(2+)</name>
        <dbReference type="ChEBI" id="CHEBI:29105"/>
    </ligand>
</feature>
<proteinExistence type="predicted"/>
<evidence type="ECO:0000313" key="2">
    <source>
        <dbReference type="EMBL" id="GAQ61291.1"/>
    </source>
</evidence>
<dbReference type="OMA" id="WDTCLLI"/>
<protein>
    <submittedName>
        <fullName evidence="2">Nisin biosynthesis protein NisC</fullName>
    </submittedName>
</protein>
<reference evidence="3" key="1">
    <citation type="submission" date="2015-11" db="EMBL/GenBank/DDBJ databases">
        <authorList>
            <consortium name="Cross-ministerial Strategic Innovation Promotion Program (SIP) consortium"/>
            <person name="Tomihama T."/>
            <person name="Ikenaga M."/>
            <person name="Sakai M."/>
            <person name="Okubo T."/>
            <person name="Ikeda S."/>
        </authorList>
    </citation>
    <scope>NUCLEOTIDE SEQUENCE [LARGE SCALE GENOMIC DNA]</scope>
    <source>
        <strain evidence="3">S58</strain>
    </source>
</reference>
<dbReference type="Proteomes" id="UP000067448">
    <property type="component" value="Unassembled WGS sequence"/>
</dbReference>
<comment type="caution">
    <text evidence="2">The sequence shown here is derived from an EMBL/GenBank/DDBJ whole genome shotgun (WGS) entry which is preliminary data.</text>
</comment>
<dbReference type="CDD" id="cd04793">
    <property type="entry name" value="LanC"/>
    <property type="match status" value="1"/>
</dbReference>
<dbReference type="Gene3D" id="1.50.10.20">
    <property type="match status" value="1"/>
</dbReference>
<reference evidence="3" key="3">
    <citation type="submission" date="2016-02" db="EMBL/GenBank/DDBJ databases">
        <title>Draft genome of pathogenic Streptomyces sp. in Japan.</title>
        <authorList>
            <person name="Tomihama T."/>
            <person name="Ikenaga M."/>
            <person name="Sakai M."/>
            <person name="Okubo T."/>
            <person name="Ikeda S."/>
        </authorList>
    </citation>
    <scope>NUCLEOTIDE SEQUENCE [LARGE SCALE GENOMIC DNA]</scope>
    <source>
        <strain evidence="3">S58</strain>
    </source>
</reference>
<dbReference type="AlphaFoldDB" id="A0A100JKN5"/>
<organism evidence="2 3">
    <name type="scientific">Streptomyces scabiei</name>
    <dbReference type="NCBI Taxonomy" id="1930"/>
    <lineage>
        <taxon>Bacteria</taxon>
        <taxon>Bacillati</taxon>
        <taxon>Actinomycetota</taxon>
        <taxon>Actinomycetes</taxon>
        <taxon>Kitasatosporales</taxon>
        <taxon>Streptomycetaceae</taxon>
        <taxon>Streptomyces</taxon>
    </lineage>
</organism>
<dbReference type="InterPro" id="IPR007822">
    <property type="entry name" value="LANC-like"/>
</dbReference>
<dbReference type="EMBL" id="BCMM01000005">
    <property type="protein sequence ID" value="GAQ61291.1"/>
    <property type="molecule type" value="Genomic_DNA"/>
</dbReference>
<keyword evidence="1" id="KW-0862">Zinc</keyword>